<dbReference type="EMBL" id="RZHF01000013">
    <property type="protein sequence ID" value="RUR31906.1"/>
    <property type="molecule type" value="Genomic_DNA"/>
</dbReference>
<evidence type="ECO:0000313" key="1">
    <source>
        <dbReference type="EMBL" id="RUR31906.1"/>
    </source>
</evidence>
<sequence>MATATIISITGQAWARDEAGNLRELSIGDVLQEGEVLITSSNGSVELDFADGTGLSRVEGGQEVAVTPDLVSDLIVATDASAQDDDLEALLAALDDEDGDLLDLLDATAAGGVGAGGGGGGSDFVRLARITEETDSLSFETSGGLEDAELIDFGGAPDAEIAEEVDTTAPAVSVDLEAATGDIYSADEISNGVNATVTLGAGTAVGDTLVVIDG</sequence>
<dbReference type="OrthoDB" id="5787335at2"/>
<dbReference type="AlphaFoldDB" id="A0A3S0W984"/>
<reference evidence="1 2" key="1">
    <citation type="submission" date="2018-12" db="EMBL/GenBank/DDBJ databases">
        <title>three novel Halomonas strain isolated from plants.</title>
        <authorList>
            <person name="Sun C."/>
        </authorList>
    </citation>
    <scope>NUCLEOTIDE SEQUENCE [LARGE SCALE GENOMIC DNA]</scope>
    <source>
        <strain evidence="1 2">JCM 18142</strain>
    </source>
</reference>
<proteinExistence type="predicted"/>
<keyword evidence="2" id="KW-1185">Reference proteome</keyword>
<dbReference type="Proteomes" id="UP000287023">
    <property type="component" value="Unassembled WGS sequence"/>
</dbReference>
<comment type="caution">
    <text evidence="1">The sequence shown here is derived from an EMBL/GenBank/DDBJ whole genome shotgun (WGS) entry which is preliminary data.</text>
</comment>
<dbReference type="RefSeq" id="WP_127061492.1">
    <property type="nucleotide sequence ID" value="NZ_RZHF01000013.1"/>
</dbReference>
<accession>A0A3S0W984</accession>
<feature type="non-terminal residue" evidence="1">
    <location>
        <position position="214"/>
    </location>
</feature>
<dbReference type="InterPro" id="IPR047777">
    <property type="entry name" value="LapA-like_RM"/>
</dbReference>
<gene>
    <name evidence="1" type="ORF">ELY38_08965</name>
</gene>
<name>A0A3S0W984_9GAMM</name>
<organism evidence="1 2">
    <name type="scientific">Vreelandella nanhaiensis</name>
    <dbReference type="NCBI Taxonomy" id="1258546"/>
    <lineage>
        <taxon>Bacteria</taxon>
        <taxon>Pseudomonadati</taxon>
        <taxon>Pseudomonadota</taxon>
        <taxon>Gammaproteobacteria</taxon>
        <taxon>Oceanospirillales</taxon>
        <taxon>Halomonadaceae</taxon>
        <taxon>Vreelandella</taxon>
    </lineage>
</organism>
<evidence type="ECO:0000313" key="2">
    <source>
        <dbReference type="Proteomes" id="UP000287023"/>
    </source>
</evidence>
<dbReference type="NCBIfam" id="NF033682">
    <property type="entry name" value="retention_LapA"/>
    <property type="match status" value="1"/>
</dbReference>
<protein>
    <submittedName>
        <fullName evidence="1">Retention module-containing protein</fullName>
    </submittedName>
</protein>